<sequence length="113" mass="12146">MERIKINSIRSQAKIVGTITTVGGAMIMTLVKGPIIELYRKKGSSINELQKGGENLRHSIKGALMITAGCFSWSCFMNLQAITLKTYPAELSLTAWICLLGGHSGTSNGEGKC</sequence>
<comment type="caution">
    <text evidence="4">The sequence shown here is derived from an EMBL/GenBank/DDBJ whole genome shotgun (WGS) entry which is preliminary data.</text>
</comment>
<keyword evidence="1" id="KW-0812">Transmembrane</keyword>
<dbReference type="GO" id="GO:0022857">
    <property type="term" value="F:transmembrane transporter activity"/>
    <property type="evidence" value="ECO:0007669"/>
    <property type="project" value="InterPro"/>
</dbReference>
<evidence type="ECO:0000256" key="1">
    <source>
        <dbReference type="ARBA" id="ARBA00022692"/>
    </source>
</evidence>
<dbReference type="Proteomes" id="UP000593564">
    <property type="component" value="Unassembled WGS sequence"/>
</dbReference>
<evidence type="ECO:0000313" key="4">
    <source>
        <dbReference type="EMBL" id="KAF5951598.1"/>
    </source>
</evidence>
<evidence type="ECO:0008006" key="6">
    <source>
        <dbReference type="Google" id="ProtNLM"/>
    </source>
</evidence>
<name>A0A7J7HHX9_CAMSI</name>
<dbReference type="InterPro" id="IPR030184">
    <property type="entry name" value="WAT1-related"/>
</dbReference>
<accession>A0A7J7HHX9</accession>
<organism evidence="4 5">
    <name type="scientific">Camellia sinensis</name>
    <name type="common">Tea plant</name>
    <name type="synonym">Thea sinensis</name>
    <dbReference type="NCBI Taxonomy" id="4442"/>
    <lineage>
        <taxon>Eukaryota</taxon>
        <taxon>Viridiplantae</taxon>
        <taxon>Streptophyta</taxon>
        <taxon>Embryophyta</taxon>
        <taxon>Tracheophyta</taxon>
        <taxon>Spermatophyta</taxon>
        <taxon>Magnoliopsida</taxon>
        <taxon>eudicotyledons</taxon>
        <taxon>Gunneridae</taxon>
        <taxon>Pentapetalae</taxon>
        <taxon>asterids</taxon>
        <taxon>Ericales</taxon>
        <taxon>Theaceae</taxon>
        <taxon>Camellia</taxon>
    </lineage>
</organism>
<dbReference type="EMBL" id="JACBKZ010000004">
    <property type="protein sequence ID" value="KAF5951598.1"/>
    <property type="molecule type" value="Genomic_DNA"/>
</dbReference>
<dbReference type="GO" id="GO:0016020">
    <property type="term" value="C:membrane"/>
    <property type="evidence" value="ECO:0007669"/>
    <property type="project" value="InterPro"/>
</dbReference>
<protein>
    <recommendedName>
        <fullName evidence="6">WAT1-related protein</fullName>
    </recommendedName>
</protein>
<evidence type="ECO:0000313" key="5">
    <source>
        <dbReference type="Proteomes" id="UP000593564"/>
    </source>
</evidence>
<reference evidence="5" key="1">
    <citation type="journal article" date="2020" name="Nat. Commun.">
        <title>Genome assembly of wild tea tree DASZ reveals pedigree and selection history of tea varieties.</title>
        <authorList>
            <person name="Zhang W."/>
            <person name="Zhang Y."/>
            <person name="Qiu H."/>
            <person name="Guo Y."/>
            <person name="Wan H."/>
            <person name="Zhang X."/>
            <person name="Scossa F."/>
            <person name="Alseekh S."/>
            <person name="Zhang Q."/>
            <person name="Wang P."/>
            <person name="Xu L."/>
            <person name="Schmidt M.H."/>
            <person name="Jia X."/>
            <person name="Li D."/>
            <person name="Zhu A."/>
            <person name="Guo F."/>
            <person name="Chen W."/>
            <person name="Ni D."/>
            <person name="Usadel B."/>
            <person name="Fernie A.R."/>
            <person name="Wen W."/>
        </authorList>
    </citation>
    <scope>NUCLEOTIDE SEQUENCE [LARGE SCALE GENOMIC DNA]</scope>
    <source>
        <strain evidence="5">cv. G240</strain>
    </source>
</reference>
<proteinExistence type="predicted"/>
<evidence type="ECO:0000256" key="3">
    <source>
        <dbReference type="ARBA" id="ARBA00023136"/>
    </source>
</evidence>
<reference evidence="4 5" key="2">
    <citation type="submission" date="2020-07" db="EMBL/GenBank/DDBJ databases">
        <title>Genome assembly of wild tea tree DASZ reveals pedigree and selection history of tea varieties.</title>
        <authorList>
            <person name="Zhang W."/>
        </authorList>
    </citation>
    <scope>NUCLEOTIDE SEQUENCE [LARGE SCALE GENOMIC DNA]</scope>
    <source>
        <strain evidence="5">cv. G240</strain>
        <tissue evidence="4">Leaf</tissue>
    </source>
</reference>
<gene>
    <name evidence="4" type="ORF">HYC85_009542</name>
</gene>
<dbReference type="AlphaFoldDB" id="A0A7J7HHX9"/>
<keyword evidence="2" id="KW-1133">Transmembrane helix</keyword>
<dbReference type="PANTHER" id="PTHR31218">
    <property type="entry name" value="WAT1-RELATED PROTEIN"/>
    <property type="match status" value="1"/>
</dbReference>
<keyword evidence="3" id="KW-0472">Membrane</keyword>
<keyword evidence="5" id="KW-1185">Reference proteome</keyword>
<evidence type="ECO:0000256" key="2">
    <source>
        <dbReference type="ARBA" id="ARBA00022989"/>
    </source>
</evidence>